<organism evidence="3 6">
    <name type="scientific">Cellulosimicrobium cellulans</name>
    <name type="common">Arthrobacter luteus</name>
    <dbReference type="NCBI Taxonomy" id="1710"/>
    <lineage>
        <taxon>Bacteria</taxon>
        <taxon>Bacillati</taxon>
        <taxon>Actinomycetota</taxon>
        <taxon>Actinomycetes</taxon>
        <taxon>Micrococcales</taxon>
        <taxon>Promicromonosporaceae</taxon>
        <taxon>Cellulosimicrobium</taxon>
    </lineage>
</organism>
<feature type="compositionally biased region" description="Low complexity" evidence="1">
    <location>
        <begin position="144"/>
        <end position="169"/>
    </location>
</feature>
<accession>A0AAV5P1T0</accession>
<dbReference type="InterPro" id="IPR025109">
    <property type="entry name" value="DUF4031"/>
</dbReference>
<feature type="compositionally biased region" description="Gly residues" evidence="1">
    <location>
        <begin position="170"/>
        <end position="179"/>
    </location>
</feature>
<dbReference type="EMBL" id="BSTG01000001">
    <property type="protein sequence ID" value="GLY56379.1"/>
    <property type="molecule type" value="Genomic_DNA"/>
</dbReference>
<reference evidence="4 5" key="1">
    <citation type="submission" date="2019-07" db="EMBL/GenBank/DDBJ databases">
        <title>Complete Genome Sequence and Methylome Analysis of Arthrobacter luteus NEB113.</title>
        <authorList>
            <person name="Fomenkov A."/>
            <person name="Anton B.P."/>
            <person name="Vincze T."/>
            <person name="Roberts R.J."/>
        </authorList>
    </citation>
    <scope>NUCLEOTIDE SEQUENCE [LARGE SCALE GENOMIC DNA]</scope>
    <source>
        <strain evidence="4 5">NEB113</strain>
    </source>
</reference>
<evidence type="ECO:0000313" key="5">
    <source>
        <dbReference type="Proteomes" id="UP000319068"/>
    </source>
</evidence>
<keyword evidence="5" id="KW-1185">Reference proteome</keyword>
<dbReference type="EMBL" id="CP041694">
    <property type="protein sequence ID" value="QDP75050.1"/>
    <property type="molecule type" value="Genomic_DNA"/>
</dbReference>
<name>A0AAV5P1T0_CELCE</name>
<sequence length="353" mass="36200">MTVLIDPPTWPAHGTLFSHLVSDASLAELHAFAASIGVSPRAFDLDHYDVAAERYDMAVAAGAVPVGGRELARRLGASGLRVPGRARRAAKADTLLARWDALLPGARDVGVELVERWHEPHRVYHGPEHLVHALDSLALLEGRPPGVPDAAGPPARAGTAAASGSTASGGTSGGAVSGGAVSGGAPSGALLGGAPSGAASVTGVMPAVTQLALWFHDAVHDGEAGRDEERSAELADARLAGHLGAHEVEEVVRLVLVTTDHAPAPGDGPGALVSDADLAVLGSAPDRYARYARQVRAEYARVPDDAFRAGRAAVLRALLEGGTLFRTPQAAALWEDRARANLTAELTTLTSPA</sequence>
<dbReference type="InterPro" id="IPR009218">
    <property type="entry name" value="HD_phosphohydro"/>
</dbReference>
<proteinExistence type="predicted"/>
<feature type="region of interest" description="Disordered" evidence="1">
    <location>
        <begin position="144"/>
        <end position="179"/>
    </location>
</feature>
<dbReference type="AlphaFoldDB" id="A0AAV5P1T0"/>
<dbReference type="Pfam" id="PF13223">
    <property type="entry name" value="DUF4031"/>
    <property type="match status" value="1"/>
</dbReference>
<reference evidence="3" key="2">
    <citation type="submission" date="2023-03" db="EMBL/GenBank/DDBJ databases">
        <title>Cellulosimicrobium cellulans NBRC 103059.</title>
        <authorList>
            <person name="Ichikawa N."/>
            <person name="Sato H."/>
            <person name="Tonouchi N."/>
        </authorList>
    </citation>
    <scope>NUCLEOTIDE SEQUENCE</scope>
    <source>
        <strain evidence="3">NBRC 103059</strain>
    </source>
</reference>
<protein>
    <submittedName>
        <fullName evidence="4">DUF4031 domain-containing protein</fullName>
    </submittedName>
</protein>
<dbReference type="Proteomes" id="UP001165168">
    <property type="component" value="Unassembled WGS sequence"/>
</dbReference>
<evidence type="ECO:0000259" key="2">
    <source>
        <dbReference type="Pfam" id="PF13223"/>
    </source>
</evidence>
<dbReference type="PANTHER" id="PTHR21174:SF0">
    <property type="entry name" value="HD PHOSPHOHYDROLASE FAMILY PROTEIN-RELATED"/>
    <property type="match status" value="1"/>
</dbReference>
<gene>
    <name evidence="3" type="ORF">Ccel01_09810</name>
    <name evidence="4" type="ORF">FOG94_07705</name>
</gene>
<dbReference type="RefSeq" id="WP_137280118.1">
    <property type="nucleotide sequence ID" value="NZ_BSTG01000001.1"/>
</dbReference>
<feature type="domain" description="DUF4031" evidence="2">
    <location>
        <begin position="3"/>
        <end position="76"/>
    </location>
</feature>
<evidence type="ECO:0000256" key="1">
    <source>
        <dbReference type="SAM" id="MobiDB-lite"/>
    </source>
</evidence>
<dbReference type="Proteomes" id="UP000319068">
    <property type="component" value="Chromosome"/>
</dbReference>
<evidence type="ECO:0000313" key="4">
    <source>
        <dbReference type="EMBL" id="QDP75050.1"/>
    </source>
</evidence>
<dbReference type="SUPFAM" id="SSF109604">
    <property type="entry name" value="HD-domain/PDEase-like"/>
    <property type="match status" value="1"/>
</dbReference>
<evidence type="ECO:0000313" key="3">
    <source>
        <dbReference type="EMBL" id="GLY56379.1"/>
    </source>
</evidence>
<evidence type="ECO:0000313" key="6">
    <source>
        <dbReference type="Proteomes" id="UP001165168"/>
    </source>
</evidence>
<dbReference type="PANTHER" id="PTHR21174">
    <property type="match status" value="1"/>
</dbReference>